<protein>
    <recommendedName>
        <fullName evidence="2">4-hydroxy-4-methyl-2-oxoglutarate aldolase</fullName>
        <shortName evidence="2">HMG aldolase</shortName>
        <ecNumber evidence="2">4.1.1.112</ecNumber>
        <ecNumber evidence="2">4.1.3.17</ecNumber>
    </recommendedName>
    <alternativeName>
        <fullName evidence="2">Oxaloacetate decarboxylase</fullName>
    </alternativeName>
</protein>
<comment type="cofactor">
    <cofactor evidence="2">
        <name>a divalent metal cation</name>
        <dbReference type="ChEBI" id="CHEBI:60240"/>
    </cofactor>
</comment>
<keyword evidence="1" id="KW-0460">Magnesium</keyword>
<dbReference type="GO" id="GO:0008948">
    <property type="term" value="F:oxaloacetate decarboxylase activity"/>
    <property type="evidence" value="ECO:0007669"/>
    <property type="project" value="UniProtKB-EC"/>
</dbReference>
<dbReference type="eggNOG" id="COG0684">
    <property type="taxonomic scope" value="Bacteria"/>
</dbReference>
<dbReference type="InterPro" id="IPR010203">
    <property type="entry name" value="RraA"/>
</dbReference>
<dbReference type="STRING" id="565045.NOR51B_2586"/>
<dbReference type="OrthoDB" id="943692at2"/>
<comment type="similarity">
    <text evidence="2">Belongs to the class II aldolase/RraA-like family.</text>
</comment>
<dbReference type="RefSeq" id="WP_009021377.1">
    <property type="nucleotide sequence ID" value="NZ_DS999411.1"/>
</dbReference>
<dbReference type="EC" id="4.1.3.17" evidence="2"/>
<organism evidence="3 4">
    <name type="scientific">Luminiphilus syltensis NOR5-1B</name>
    <dbReference type="NCBI Taxonomy" id="565045"/>
    <lineage>
        <taxon>Bacteria</taxon>
        <taxon>Pseudomonadati</taxon>
        <taxon>Pseudomonadota</taxon>
        <taxon>Gammaproteobacteria</taxon>
        <taxon>Cellvibrionales</taxon>
        <taxon>Halieaceae</taxon>
        <taxon>Luminiphilus</taxon>
    </lineage>
</organism>
<dbReference type="NCBIfam" id="TIGR01935">
    <property type="entry name" value="NOT-MenG"/>
    <property type="match status" value="1"/>
</dbReference>
<dbReference type="InterPro" id="IPR036704">
    <property type="entry name" value="RraA/RraA-like_sf"/>
</dbReference>
<comment type="catalytic activity">
    <reaction evidence="2">
        <text>oxaloacetate + H(+) = pyruvate + CO2</text>
        <dbReference type="Rhea" id="RHEA:15641"/>
        <dbReference type="ChEBI" id="CHEBI:15361"/>
        <dbReference type="ChEBI" id="CHEBI:15378"/>
        <dbReference type="ChEBI" id="CHEBI:16452"/>
        <dbReference type="ChEBI" id="CHEBI:16526"/>
        <dbReference type="EC" id="4.1.1.112"/>
    </reaction>
</comment>
<evidence type="ECO:0000313" key="3">
    <source>
        <dbReference type="EMBL" id="EED36634.1"/>
    </source>
</evidence>
<dbReference type="AlphaFoldDB" id="B8KQP2"/>
<dbReference type="PANTHER" id="PTHR33254">
    <property type="entry name" value="4-HYDROXY-4-METHYL-2-OXOGLUTARATE ALDOLASE 3-RELATED"/>
    <property type="match status" value="1"/>
</dbReference>
<dbReference type="HOGENOM" id="CLU_072626_4_0_6"/>
<comment type="function">
    <text evidence="2">Catalyzes the aldol cleavage of 4-hydroxy-4-methyl-2-oxoglutarate (HMG) into 2 molecules of pyruvate. Also contains a secondary oxaloacetate (OAA) decarboxylase activity due to the common pyruvate enolate transition state formed following C-C bond cleavage in the retro-aldol and decarboxylation reactions.</text>
</comment>
<comment type="catalytic activity">
    <reaction evidence="2">
        <text>4-hydroxy-4-methyl-2-oxoglutarate = 2 pyruvate</text>
        <dbReference type="Rhea" id="RHEA:22748"/>
        <dbReference type="ChEBI" id="CHEBI:15361"/>
        <dbReference type="ChEBI" id="CHEBI:58276"/>
        <dbReference type="EC" id="4.1.3.17"/>
    </reaction>
</comment>
<evidence type="ECO:0000256" key="1">
    <source>
        <dbReference type="PIRSR" id="PIRSR605493-1"/>
    </source>
</evidence>
<dbReference type="GO" id="GO:0016740">
    <property type="term" value="F:transferase activity"/>
    <property type="evidence" value="ECO:0007669"/>
    <property type="project" value="UniProtKB-KW"/>
</dbReference>
<keyword evidence="4" id="KW-1185">Reference proteome</keyword>
<proteinExistence type="inferred from homology"/>
<keyword evidence="2" id="KW-0456">Lyase</keyword>
<dbReference type="Pfam" id="PF03737">
    <property type="entry name" value="RraA-like"/>
    <property type="match status" value="1"/>
</dbReference>
<gene>
    <name evidence="3" type="primary">menG</name>
    <name evidence="3" type="ORF">NOR51B_2586</name>
</gene>
<dbReference type="SUPFAM" id="SSF89562">
    <property type="entry name" value="RraA-like"/>
    <property type="match status" value="1"/>
</dbReference>
<evidence type="ECO:0000313" key="4">
    <source>
        <dbReference type="Proteomes" id="UP000004699"/>
    </source>
</evidence>
<dbReference type="EMBL" id="DS999411">
    <property type="protein sequence ID" value="EED36634.1"/>
    <property type="molecule type" value="Genomic_DNA"/>
</dbReference>
<dbReference type="Gene3D" id="3.50.30.40">
    <property type="entry name" value="Ribonuclease E inhibitor RraA/RraA-like"/>
    <property type="match status" value="1"/>
</dbReference>
<name>B8KQP2_9GAMM</name>
<reference evidence="4" key="1">
    <citation type="journal article" date="2013" name="BMC Microbiol.">
        <title>Taxonomy and evolution of bacteriochlorophyll a-containing members of the OM60/NOR5 clade of marine gammaproteobacteria: description of Luminiphilus syltensis gen. nov., sp. nov., reclassification of Haliea rubra as Pseudohaliea rubra gen. nov., comb. nov., and emendation of Chromatocurvus halotolerans.</title>
        <authorList>
            <person name="Spring S."/>
            <person name="Riedel T."/>
            <person name="Sproer C."/>
            <person name="Yan S."/>
            <person name="Harder J."/>
            <person name="Fuchs B.M."/>
        </authorList>
    </citation>
    <scope>NUCLEOTIDE SEQUENCE [LARGE SCALE GENOMIC DNA]</scope>
    <source>
        <strain evidence="4">NOR51-B</strain>
    </source>
</reference>
<feature type="binding site" evidence="1">
    <location>
        <position position="99"/>
    </location>
    <ligand>
        <name>substrate</name>
    </ligand>
</feature>
<comment type="cofactor">
    <cofactor evidence="1">
        <name>Mg(2+)</name>
        <dbReference type="ChEBI" id="CHEBI:18420"/>
    </cofactor>
</comment>
<dbReference type="Proteomes" id="UP000004699">
    <property type="component" value="Unassembled WGS sequence"/>
</dbReference>
<dbReference type="NCBIfam" id="NF006875">
    <property type="entry name" value="PRK09372.1"/>
    <property type="match status" value="1"/>
</dbReference>
<accession>B8KQP2</accession>
<keyword evidence="1 2" id="KW-0479">Metal-binding</keyword>
<dbReference type="GO" id="GO:0046872">
    <property type="term" value="F:metal ion binding"/>
    <property type="evidence" value="ECO:0007669"/>
    <property type="project" value="UniProtKB-KW"/>
</dbReference>
<dbReference type="EC" id="4.1.1.112" evidence="2"/>
<evidence type="ECO:0000256" key="2">
    <source>
        <dbReference type="RuleBase" id="RU004338"/>
    </source>
</evidence>
<dbReference type="GO" id="GO:0051252">
    <property type="term" value="P:regulation of RNA metabolic process"/>
    <property type="evidence" value="ECO:0007669"/>
    <property type="project" value="InterPro"/>
</dbReference>
<dbReference type="InterPro" id="IPR005493">
    <property type="entry name" value="RraA/RraA-like"/>
</dbReference>
<dbReference type="GO" id="GO:0008428">
    <property type="term" value="F:ribonuclease inhibitor activity"/>
    <property type="evidence" value="ECO:0007669"/>
    <property type="project" value="InterPro"/>
</dbReference>
<feature type="binding site" evidence="1">
    <location>
        <begin position="77"/>
        <end position="80"/>
    </location>
    <ligand>
        <name>substrate</name>
    </ligand>
</feature>
<feature type="binding site" evidence="1">
    <location>
        <position position="100"/>
    </location>
    <ligand>
        <name>Mg(2+)</name>
        <dbReference type="ChEBI" id="CHEBI:18420"/>
    </ligand>
</feature>
<sequence length="162" mass="17404">MAVSNFATPDLSDDCPVAQVLPFQWQRFGRRVIFGGPASTVACFEDNSRVAEAVAEAGEGRVLLVDGQGSLDRSLLGDRLARKAGDNGWAGVIVIGAVRDVEVIDDIDIGVYSLGVCPRKTEKRDRGDRDISLEWRGITVSPGHWIYADRNGVLVSAGPIHG</sequence>
<dbReference type="CDD" id="cd16841">
    <property type="entry name" value="RraA_family"/>
    <property type="match status" value="1"/>
</dbReference>
<keyword evidence="3" id="KW-0808">Transferase</keyword>
<comment type="subunit">
    <text evidence="2">Homotrimer.</text>
</comment>
<dbReference type="PANTHER" id="PTHR33254:SF29">
    <property type="entry name" value="REGULATOR OF RIBONUCLEASE ACTIVITY A"/>
    <property type="match status" value="1"/>
</dbReference>
<dbReference type="GO" id="GO:0047443">
    <property type="term" value="F:4-hydroxy-4-methyl-2-oxoglutarate aldolase activity"/>
    <property type="evidence" value="ECO:0007669"/>
    <property type="project" value="UniProtKB-EC"/>
</dbReference>